<organism evidence="2 3">
    <name type="scientific">Pleurodeles waltl</name>
    <name type="common">Iberian ribbed newt</name>
    <dbReference type="NCBI Taxonomy" id="8319"/>
    <lineage>
        <taxon>Eukaryota</taxon>
        <taxon>Metazoa</taxon>
        <taxon>Chordata</taxon>
        <taxon>Craniata</taxon>
        <taxon>Vertebrata</taxon>
        <taxon>Euteleostomi</taxon>
        <taxon>Amphibia</taxon>
        <taxon>Batrachia</taxon>
        <taxon>Caudata</taxon>
        <taxon>Salamandroidea</taxon>
        <taxon>Salamandridae</taxon>
        <taxon>Pleurodelinae</taxon>
        <taxon>Pleurodeles</taxon>
    </lineage>
</organism>
<evidence type="ECO:0000313" key="3">
    <source>
        <dbReference type="Proteomes" id="UP001066276"/>
    </source>
</evidence>
<evidence type="ECO:0000313" key="2">
    <source>
        <dbReference type="EMBL" id="KAJ1185072.1"/>
    </source>
</evidence>
<accession>A0AAV7UBM4</accession>
<dbReference type="AlphaFoldDB" id="A0AAV7UBM4"/>
<proteinExistence type="predicted"/>
<comment type="caution">
    <text evidence="2">The sequence shown here is derived from an EMBL/GenBank/DDBJ whole genome shotgun (WGS) entry which is preliminary data.</text>
</comment>
<evidence type="ECO:0000256" key="1">
    <source>
        <dbReference type="SAM" id="MobiDB-lite"/>
    </source>
</evidence>
<feature type="compositionally biased region" description="Polar residues" evidence="1">
    <location>
        <begin position="100"/>
        <end position="116"/>
    </location>
</feature>
<reference evidence="2" key="1">
    <citation type="journal article" date="2022" name="bioRxiv">
        <title>Sequencing and chromosome-scale assembly of the giantPleurodeles waltlgenome.</title>
        <authorList>
            <person name="Brown T."/>
            <person name="Elewa A."/>
            <person name="Iarovenko S."/>
            <person name="Subramanian E."/>
            <person name="Araus A.J."/>
            <person name="Petzold A."/>
            <person name="Susuki M."/>
            <person name="Suzuki K.-i.T."/>
            <person name="Hayashi T."/>
            <person name="Toyoda A."/>
            <person name="Oliveira C."/>
            <person name="Osipova E."/>
            <person name="Leigh N.D."/>
            <person name="Simon A."/>
            <person name="Yun M.H."/>
        </authorList>
    </citation>
    <scope>NUCLEOTIDE SEQUENCE</scope>
    <source>
        <strain evidence="2">20211129_DDA</strain>
        <tissue evidence="2">Liver</tissue>
    </source>
</reference>
<feature type="region of interest" description="Disordered" evidence="1">
    <location>
        <begin position="96"/>
        <end position="116"/>
    </location>
</feature>
<dbReference type="EMBL" id="JANPWB010000005">
    <property type="protein sequence ID" value="KAJ1185072.1"/>
    <property type="molecule type" value="Genomic_DNA"/>
</dbReference>
<sequence length="116" mass="12790">MAAEVKGQEALCLLQEAGRLDFVREEVVGVLRPARRAASGVAAAFLACWPPRCVPGGIKMVSMRQRGRVLVKALKILTTIYDCPVIGDTQEYLRRHRSRGQTTLTKTEARAQSLQP</sequence>
<name>A0AAV7UBM4_PLEWA</name>
<dbReference type="Proteomes" id="UP001066276">
    <property type="component" value="Chromosome 3_1"/>
</dbReference>
<gene>
    <name evidence="2" type="ORF">NDU88_001867</name>
</gene>
<keyword evidence="3" id="KW-1185">Reference proteome</keyword>
<protein>
    <submittedName>
        <fullName evidence="2">Uncharacterized protein</fullName>
    </submittedName>
</protein>